<organism evidence="2 3">
    <name type="scientific">Mesorhizobium loti R88b</name>
    <dbReference type="NCBI Taxonomy" id="935548"/>
    <lineage>
        <taxon>Bacteria</taxon>
        <taxon>Pseudomonadati</taxon>
        <taxon>Pseudomonadota</taxon>
        <taxon>Alphaproteobacteria</taxon>
        <taxon>Hyphomicrobiales</taxon>
        <taxon>Phyllobacteriaceae</taxon>
        <taxon>Mesorhizobium</taxon>
    </lineage>
</organism>
<evidence type="ECO:0000313" key="3">
    <source>
        <dbReference type="Proteomes" id="UP000503017"/>
    </source>
</evidence>
<evidence type="ECO:0000256" key="1">
    <source>
        <dbReference type="SAM" id="Phobius"/>
    </source>
</evidence>
<dbReference type="EMBL" id="CP033367">
    <property type="protein sequence ID" value="QKD01501.1"/>
    <property type="molecule type" value="Genomic_DNA"/>
</dbReference>
<name>A0A6M7WR00_RHILI</name>
<proteinExistence type="predicted"/>
<evidence type="ECO:0000313" key="2">
    <source>
        <dbReference type="EMBL" id="QKD01501.1"/>
    </source>
</evidence>
<keyword evidence="1" id="KW-0812">Transmembrane</keyword>
<keyword evidence="1" id="KW-0472">Membrane</keyword>
<protein>
    <submittedName>
        <fullName evidence="2">Uncharacterized protein</fullName>
    </submittedName>
</protein>
<feature type="transmembrane region" description="Helical" evidence="1">
    <location>
        <begin position="32"/>
        <end position="49"/>
    </location>
</feature>
<keyword evidence="1" id="KW-1133">Transmembrane helix</keyword>
<accession>A0A6M7WR00</accession>
<gene>
    <name evidence="2" type="ORF">EB235_08230</name>
</gene>
<sequence length="59" mass="6675">MRRALAFALCTAGMIGVYFLVRFIVTGISPDFGYGAAVGFMICALLFWLNERIDRRARR</sequence>
<dbReference type="AlphaFoldDB" id="A0A6M7WR00"/>
<dbReference type="Proteomes" id="UP000503017">
    <property type="component" value="Chromosome"/>
</dbReference>
<reference evidence="2 3" key="1">
    <citation type="submission" date="2018-10" db="EMBL/GenBank/DDBJ databases">
        <authorList>
            <person name="Perry B.J."/>
            <person name="Sullivan J.T."/>
            <person name="Murphy R.J.T."/>
            <person name="Ramsay J.P."/>
            <person name="Ronson C.W."/>
        </authorList>
    </citation>
    <scope>NUCLEOTIDE SEQUENCE [LARGE SCALE GENOMIC DNA]</scope>
    <source>
        <strain evidence="2 3">R88b</strain>
    </source>
</reference>